<evidence type="ECO:0000256" key="2">
    <source>
        <dbReference type="ARBA" id="ARBA00007349"/>
    </source>
</evidence>
<feature type="transmembrane region" description="Helical" evidence="6">
    <location>
        <begin position="410"/>
        <end position="430"/>
    </location>
</feature>
<dbReference type="InterPro" id="IPR001898">
    <property type="entry name" value="SLC13A/DASS"/>
</dbReference>
<dbReference type="OrthoDB" id="3170849at2"/>
<evidence type="ECO:0000256" key="4">
    <source>
        <dbReference type="ARBA" id="ARBA00022989"/>
    </source>
</evidence>
<evidence type="ECO:0000256" key="1">
    <source>
        <dbReference type="ARBA" id="ARBA00004141"/>
    </source>
</evidence>
<gene>
    <name evidence="7" type="ORF">SAMN05660652_00796</name>
</gene>
<dbReference type="Pfam" id="PF00939">
    <property type="entry name" value="Na_sulph_symp"/>
    <property type="match status" value="1"/>
</dbReference>
<dbReference type="Proteomes" id="UP000198607">
    <property type="component" value="Unassembled WGS sequence"/>
</dbReference>
<organism evidence="7 8">
    <name type="scientific">Propionivibrio dicarboxylicus</name>
    <dbReference type="NCBI Taxonomy" id="83767"/>
    <lineage>
        <taxon>Bacteria</taxon>
        <taxon>Pseudomonadati</taxon>
        <taxon>Pseudomonadota</taxon>
        <taxon>Betaproteobacteria</taxon>
        <taxon>Rhodocyclales</taxon>
        <taxon>Rhodocyclaceae</taxon>
        <taxon>Propionivibrio</taxon>
    </lineage>
</organism>
<proteinExistence type="inferred from homology"/>
<feature type="transmembrane region" description="Helical" evidence="6">
    <location>
        <begin position="357"/>
        <end position="379"/>
    </location>
</feature>
<feature type="transmembrane region" description="Helical" evidence="6">
    <location>
        <begin position="31"/>
        <end position="48"/>
    </location>
</feature>
<evidence type="ECO:0000256" key="5">
    <source>
        <dbReference type="ARBA" id="ARBA00023136"/>
    </source>
</evidence>
<dbReference type="AlphaFoldDB" id="A0A1G7XUC5"/>
<comment type="similarity">
    <text evidence="2">Belongs to the SLC13A/DASS transporter (TC 2.A.47) family. DIT1 subfamily.</text>
</comment>
<dbReference type="InterPro" id="IPR030676">
    <property type="entry name" value="CitT-rel"/>
</dbReference>
<feature type="transmembrane region" description="Helical" evidence="6">
    <location>
        <begin position="54"/>
        <end position="70"/>
    </location>
</feature>
<feature type="transmembrane region" description="Helical" evidence="6">
    <location>
        <begin position="179"/>
        <end position="209"/>
    </location>
</feature>
<dbReference type="GO" id="GO:0016020">
    <property type="term" value="C:membrane"/>
    <property type="evidence" value="ECO:0007669"/>
    <property type="project" value="UniProtKB-SubCell"/>
</dbReference>
<keyword evidence="4 6" id="KW-1133">Transmembrane helix</keyword>
<keyword evidence="3 6" id="KW-0812">Transmembrane</keyword>
<dbReference type="STRING" id="83767.SAMN05660652_00796"/>
<sequence>MNKPVLWKFLVPLAIGVGLCLMPVPQGLQPAAWFYFAVFAAVVTGLVLEPIPAAAIGIMGVTLSAVLLLVDPKPAGSLRWALSGFSNSIVWLIFIAFMFAKGYENTGLGRRIGLHLVRLLGKDTLGLGYAIALADLVIAPFTPSVTARSGGTIYPIIKNIPPLYDSYPGESGRKIGSCLMWVAVSTACITSSMFLTALAPNLLAIDLLAKVAKINLSWMDWFLGVLPVGLILFLLNPYLSYKIYPPQIRTSDDVPAWASAELAKMGPMGRKEITMAVLAVLALILWIFGAELFKLDATVVALMVFCAMILLHVISWDDVVTNKAAWNVLVWFGTLVTLADGLKLVKFLDWFATSAAGAMQGLPIAAILLSLVVIFFLVHYMFASLTAHTTALLPVFMAAAIAVPDMPVKIIAMMFCFSLGIMGVISPYAAGQSPIFFGSGYLPSKDFWRLGLIFGAIYLCVLLGVGYPYLTMIVRI</sequence>
<keyword evidence="5 6" id="KW-0472">Membrane</keyword>
<dbReference type="PANTHER" id="PTHR42826">
    <property type="entry name" value="DICARBOXYLATE TRANSPORTER 2.1, CHLOROPLASTIC"/>
    <property type="match status" value="1"/>
</dbReference>
<feature type="transmembrane region" description="Helical" evidence="6">
    <location>
        <begin position="273"/>
        <end position="290"/>
    </location>
</feature>
<feature type="transmembrane region" description="Helical" evidence="6">
    <location>
        <begin position="450"/>
        <end position="470"/>
    </location>
</feature>
<reference evidence="7 8" key="1">
    <citation type="submission" date="2016-10" db="EMBL/GenBank/DDBJ databases">
        <authorList>
            <person name="de Groot N.N."/>
        </authorList>
    </citation>
    <scope>NUCLEOTIDE SEQUENCE [LARGE SCALE GENOMIC DNA]</scope>
    <source>
        <strain evidence="7 8">DSM 5885</strain>
    </source>
</reference>
<name>A0A1G7XUC5_9RHOO</name>
<feature type="transmembrane region" description="Helical" evidence="6">
    <location>
        <begin position="82"/>
        <end position="100"/>
    </location>
</feature>
<dbReference type="NCBIfam" id="TIGR00785">
    <property type="entry name" value="dass"/>
    <property type="match status" value="1"/>
</dbReference>
<evidence type="ECO:0000256" key="3">
    <source>
        <dbReference type="ARBA" id="ARBA00022692"/>
    </source>
</evidence>
<evidence type="ECO:0000256" key="6">
    <source>
        <dbReference type="SAM" id="Phobius"/>
    </source>
</evidence>
<feature type="transmembrane region" description="Helical" evidence="6">
    <location>
        <begin position="6"/>
        <end position="24"/>
    </location>
</feature>
<dbReference type="RefSeq" id="WP_091933972.1">
    <property type="nucleotide sequence ID" value="NZ_FNCY01000002.1"/>
</dbReference>
<feature type="transmembrane region" description="Helical" evidence="6">
    <location>
        <begin position="328"/>
        <end position="345"/>
    </location>
</feature>
<dbReference type="EMBL" id="FNCY01000002">
    <property type="protein sequence ID" value="SDG87633.1"/>
    <property type="molecule type" value="Genomic_DNA"/>
</dbReference>
<dbReference type="GO" id="GO:0022857">
    <property type="term" value="F:transmembrane transporter activity"/>
    <property type="evidence" value="ECO:0007669"/>
    <property type="project" value="InterPro"/>
</dbReference>
<feature type="transmembrane region" description="Helical" evidence="6">
    <location>
        <begin position="297"/>
        <end position="316"/>
    </location>
</feature>
<accession>A0A1G7XUC5</accession>
<evidence type="ECO:0000313" key="7">
    <source>
        <dbReference type="EMBL" id="SDG87633.1"/>
    </source>
</evidence>
<comment type="subcellular location">
    <subcellularLocation>
        <location evidence="1">Membrane</location>
        <topology evidence="1">Multi-pass membrane protein</topology>
    </subcellularLocation>
</comment>
<evidence type="ECO:0000313" key="8">
    <source>
        <dbReference type="Proteomes" id="UP000198607"/>
    </source>
</evidence>
<feature type="transmembrane region" description="Helical" evidence="6">
    <location>
        <begin position="221"/>
        <end position="239"/>
    </location>
</feature>
<keyword evidence="8" id="KW-1185">Reference proteome</keyword>
<protein>
    <submittedName>
        <fullName evidence="7">L-tartrate/succinate antiporter</fullName>
    </submittedName>
</protein>
<dbReference type="PIRSF" id="PIRSF002457">
    <property type="entry name" value="DASS"/>
    <property type="match status" value="1"/>
</dbReference>